<evidence type="ECO:0000256" key="2">
    <source>
        <dbReference type="ARBA" id="ARBA00022801"/>
    </source>
</evidence>
<reference evidence="5" key="1">
    <citation type="journal article" date="2013" name="Environ. Microbiol.">
        <title>Microbiota from the distal guts of lean and obese adolescents exhibit partial functional redundancy besides clear differences in community structure.</title>
        <authorList>
            <person name="Ferrer M."/>
            <person name="Ruiz A."/>
            <person name="Lanza F."/>
            <person name="Haange S.B."/>
            <person name="Oberbach A."/>
            <person name="Till H."/>
            <person name="Bargiela R."/>
            <person name="Campoy C."/>
            <person name="Segura M.T."/>
            <person name="Richter M."/>
            <person name="von Bergen M."/>
            <person name="Seifert J."/>
            <person name="Suarez A."/>
        </authorList>
    </citation>
    <scope>NUCLEOTIDE SEQUENCE</scope>
</reference>
<gene>
    <name evidence="5" type="ORF">OBE_14651</name>
</gene>
<dbReference type="SMART" id="SM00357">
    <property type="entry name" value="CSP"/>
    <property type="match status" value="1"/>
</dbReference>
<evidence type="ECO:0000256" key="3">
    <source>
        <dbReference type="ARBA" id="ARBA00022839"/>
    </source>
</evidence>
<dbReference type="InterPro" id="IPR040476">
    <property type="entry name" value="CSD2"/>
</dbReference>
<dbReference type="InterPro" id="IPR012340">
    <property type="entry name" value="NA-bd_OB-fold"/>
</dbReference>
<protein>
    <submittedName>
        <fullName evidence="5">Ribonuclease R</fullName>
    </submittedName>
</protein>
<evidence type="ECO:0000256" key="1">
    <source>
        <dbReference type="ARBA" id="ARBA00022722"/>
    </source>
</evidence>
<keyword evidence="1" id="KW-0540">Nuclease</keyword>
<organism evidence="5">
    <name type="scientific">human gut metagenome</name>
    <dbReference type="NCBI Taxonomy" id="408170"/>
    <lineage>
        <taxon>unclassified sequences</taxon>
        <taxon>metagenomes</taxon>
        <taxon>organismal metagenomes</taxon>
    </lineage>
</organism>
<sequence length="203" mass="22976">MKDKIKSKKERKSRKEEKINLNEILKDESYKLGTFRRNGRGFGFVNVGEEDEIFISPKLTKNALDGDEVLIRIFDDSEFQDDKHKREGKILQITKHAQDTIVGVYKKSRNFGFVIPDDQAVSGDIYIPKKKSANAKNNQKVVVKIDKYSDGANKAEGTIVEIIGGIDEAGVDMMSLIKEYKLPNEFPENVLAEARAIPQVIDE</sequence>
<dbReference type="Pfam" id="PF17876">
    <property type="entry name" value="CSD2"/>
    <property type="match status" value="1"/>
</dbReference>
<dbReference type="EMBL" id="AJWZ01010104">
    <property type="protein sequence ID" value="EKC49415.1"/>
    <property type="molecule type" value="Genomic_DNA"/>
</dbReference>
<comment type="caution">
    <text evidence="5">The sequence shown here is derived from an EMBL/GenBank/DDBJ whole genome shotgun (WGS) entry which is preliminary data.</text>
</comment>
<dbReference type="AlphaFoldDB" id="K1S6P2"/>
<evidence type="ECO:0000313" key="5">
    <source>
        <dbReference type="EMBL" id="EKC49415.1"/>
    </source>
</evidence>
<dbReference type="InterPro" id="IPR013223">
    <property type="entry name" value="RNase_B_OB_dom"/>
</dbReference>
<dbReference type="GO" id="GO:0003676">
    <property type="term" value="F:nucleic acid binding"/>
    <property type="evidence" value="ECO:0007669"/>
    <property type="project" value="InterPro"/>
</dbReference>
<evidence type="ECO:0000259" key="4">
    <source>
        <dbReference type="SMART" id="SM00357"/>
    </source>
</evidence>
<dbReference type="SUPFAM" id="SSF50249">
    <property type="entry name" value="Nucleic acid-binding proteins"/>
    <property type="match status" value="2"/>
</dbReference>
<keyword evidence="2" id="KW-0378">Hydrolase</keyword>
<name>K1S6P2_9ZZZZ</name>
<feature type="domain" description="Cold-shock" evidence="4">
    <location>
        <begin position="99"/>
        <end position="163"/>
    </location>
</feature>
<keyword evidence="3" id="KW-0269">Exonuclease</keyword>
<accession>K1S6P2</accession>
<dbReference type="Gene3D" id="2.40.50.140">
    <property type="entry name" value="Nucleic acid-binding proteins"/>
    <property type="match status" value="2"/>
</dbReference>
<dbReference type="GO" id="GO:0004527">
    <property type="term" value="F:exonuclease activity"/>
    <property type="evidence" value="ECO:0007669"/>
    <property type="project" value="UniProtKB-KW"/>
</dbReference>
<dbReference type="InterPro" id="IPR011129">
    <property type="entry name" value="CSD"/>
</dbReference>
<feature type="non-terminal residue" evidence="5">
    <location>
        <position position="203"/>
    </location>
</feature>
<dbReference type="Pfam" id="PF08206">
    <property type="entry name" value="OB_RNB"/>
    <property type="match status" value="1"/>
</dbReference>
<proteinExistence type="predicted"/>